<comment type="function">
    <text evidence="8">The phosphoenolpyruvate-dependent sugar phosphotransferase system (PTS), a major carbohydrate active -transport system, catalyzes the phosphorylation of incoming sugar substrates concomitant with their translocation across the cell membrane.</text>
</comment>
<dbReference type="InterPro" id="IPR004796">
    <property type="entry name" value="PTS_IIC_cello"/>
</dbReference>
<dbReference type="InterPro" id="IPR003352">
    <property type="entry name" value="PTS_EIIC"/>
</dbReference>
<dbReference type="InterPro" id="IPR051088">
    <property type="entry name" value="PTS_Sugar-EIIC/EIIB"/>
</dbReference>
<dbReference type="PANTHER" id="PTHR33989">
    <property type="match status" value="1"/>
</dbReference>
<evidence type="ECO:0000256" key="9">
    <source>
        <dbReference type="SAM" id="Phobius"/>
    </source>
</evidence>
<dbReference type="PROSITE" id="PS51105">
    <property type="entry name" value="PTS_EIIC_TYPE_3"/>
    <property type="match status" value="1"/>
</dbReference>
<evidence type="ECO:0000256" key="6">
    <source>
        <dbReference type="ARBA" id="ARBA00022989"/>
    </source>
</evidence>
<feature type="transmembrane region" description="Helical" evidence="9">
    <location>
        <begin position="362"/>
        <end position="381"/>
    </location>
</feature>
<keyword evidence="3 8" id="KW-1003">Cell membrane</keyword>
<feature type="domain" description="PTS EIIC type-3" evidence="10">
    <location>
        <begin position="8"/>
        <end position="431"/>
    </location>
</feature>
<dbReference type="Proteomes" id="UP001596002">
    <property type="component" value="Unassembled WGS sequence"/>
</dbReference>
<comment type="subcellular location">
    <subcellularLocation>
        <location evidence="1">Cell membrane</location>
        <topology evidence="1">Multi-pass membrane protein</topology>
    </subcellularLocation>
</comment>
<protein>
    <recommendedName>
        <fullName evidence="8">Permease IIC component</fullName>
    </recommendedName>
</protein>
<evidence type="ECO:0000256" key="7">
    <source>
        <dbReference type="ARBA" id="ARBA00023136"/>
    </source>
</evidence>
<feature type="transmembrane region" description="Helical" evidence="9">
    <location>
        <begin position="192"/>
        <end position="212"/>
    </location>
</feature>
<keyword evidence="2 8" id="KW-0813">Transport</keyword>
<evidence type="ECO:0000256" key="3">
    <source>
        <dbReference type="ARBA" id="ARBA00022475"/>
    </source>
</evidence>
<feature type="transmembrane region" description="Helical" evidence="9">
    <location>
        <begin position="414"/>
        <end position="432"/>
    </location>
</feature>
<dbReference type="RefSeq" id="WP_380026302.1">
    <property type="nucleotide sequence ID" value="NZ_JBHSHC010000099.1"/>
</dbReference>
<evidence type="ECO:0000256" key="1">
    <source>
        <dbReference type="ARBA" id="ARBA00004651"/>
    </source>
</evidence>
<keyword evidence="7 8" id="KW-0472">Membrane</keyword>
<evidence type="ECO:0000256" key="2">
    <source>
        <dbReference type="ARBA" id="ARBA00022448"/>
    </source>
</evidence>
<evidence type="ECO:0000259" key="10">
    <source>
        <dbReference type="PROSITE" id="PS51105"/>
    </source>
</evidence>
<comment type="caution">
    <text evidence="11">The sequence shown here is derived from an EMBL/GenBank/DDBJ whole genome shotgun (WGS) entry which is preliminary data.</text>
</comment>
<evidence type="ECO:0000256" key="4">
    <source>
        <dbReference type="ARBA" id="ARBA00022597"/>
    </source>
</evidence>
<dbReference type="PANTHER" id="PTHR33989:SF11">
    <property type="entry name" value="LICHENAN PERMEASE IIC COMPONENT"/>
    <property type="match status" value="1"/>
</dbReference>
<dbReference type="NCBIfam" id="TIGR00410">
    <property type="entry name" value="lacE"/>
    <property type="match status" value="1"/>
</dbReference>
<sequence length="451" mass="49904">MNRLLEWLERILLPATMRIVENRYMQAIRNAFIGSALPMIIVGSVFLLFAIPPIPADITEGIIGEINRWLTEYRQILFIPYQFTFGLIALWVCYGIAYHLSQFYKLDASRLGLTAVSALLVFSVPIGIPSASGMLGLEAIRVDQLMENLGASGLFVAILTGIWVVELNRFLFRYGIVIKLPPSVPGNVARSFEMMIPTFLVVATAFLIEWWVTRTFSPHPLNPDNALTLPKLIMLKLSFLVQASDTLPSAILQIVLMMLLWAVGIHGMNVVSSVAYPLWQTNLQSNIASYSAGQPATHIVSEPFFHMYSHLGGSGATLPLVIMLLWSRSQQLKSVGRVSLMPGIFNINEPVTFGVPIALNPIMVIPFLIAPTVIVTINYLVMKMGLVPVPAIQPPLTMPVFLGGFLANGSWRGAALQGFDLVVSALIYYPFFKMWEKRLLNDAEGVAKNNV</sequence>
<evidence type="ECO:0000313" key="12">
    <source>
        <dbReference type="Proteomes" id="UP001596002"/>
    </source>
</evidence>
<evidence type="ECO:0000256" key="5">
    <source>
        <dbReference type="ARBA" id="ARBA00022692"/>
    </source>
</evidence>
<feature type="transmembrane region" description="Helical" evidence="9">
    <location>
        <begin position="307"/>
        <end position="327"/>
    </location>
</feature>
<dbReference type="EMBL" id="JBHSHC010000099">
    <property type="protein sequence ID" value="MFC4768350.1"/>
    <property type="molecule type" value="Genomic_DNA"/>
</dbReference>
<gene>
    <name evidence="11" type="ORF">ACFO8Q_13430</name>
</gene>
<evidence type="ECO:0000313" key="11">
    <source>
        <dbReference type="EMBL" id="MFC4768350.1"/>
    </source>
</evidence>
<keyword evidence="12" id="KW-1185">Reference proteome</keyword>
<feature type="transmembrane region" description="Helical" evidence="9">
    <location>
        <begin position="259"/>
        <end position="279"/>
    </location>
</feature>
<keyword evidence="6 9" id="KW-1133">Transmembrane helix</keyword>
<name>A0ABV9Q6U6_9BACL</name>
<evidence type="ECO:0000256" key="8">
    <source>
        <dbReference type="PIRNR" id="PIRNR006351"/>
    </source>
</evidence>
<feature type="transmembrane region" description="Helical" evidence="9">
    <location>
        <begin position="151"/>
        <end position="171"/>
    </location>
</feature>
<feature type="transmembrane region" description="Helical" evidence="9">
    <location>
        <begin position="27"/>
        <end position="51"/>
    </location>
</feature>
<reference evidence="12" key="1">
    <citation type="journal article" date="2019" name="Int. J. Syst. Evol. Microbiol.">
        <title>The Global Catalogue of Microorganisms (GCM) 10K type strain sequencing project: providing services to taxonomists for standard genome sequencing and annotation.</title>
        <authorList>
            <consortium name="The Broad Institute Genomics Platform"/>
            <consortium name="The Broad Institute Genome Sequencing Center for Infectious Disease"/>
            <person name="Wu L."/>
            <person name="Ma J."/>
        </authorList>
    </citation>
    <scope>NUCLEOTIDE SEQUENCE [LARGE SCALE GENOMIC DNA]</scope>
    <source>
        <strain evidence="12">WYCCWR 12678</strain>
    </source>
</reference>
<feature type="transmembrane region" description="Helical" evidence="9">
    <location>
        <begin position="78"/>
        <end position="99"/>
    </location>
</feature>
<accession>A0ABV9Q6U6</accession>
<dbReference type="Pfam" id="PF02378">
    <property type="entry name" value="PTS_EIIC"/>
    <property type="match status" value="1"/>
</dbReference>
<keyword evidence="4 8" id="KW-0762">Sugar transport</keyword>
<organism evidence="11 12">
    <name type="scientific">Effusibacillus consociatus</name>
    <dbReference type="NCBI Taxonomy" id="1117041"/>
    <lineage>
        <taxon>Bacteria</taxon>
        <taxon>Bacillati</taxon>
        <taxon>Bacillota</taxon>
        <taxon>Bacilli</taxon>
        <taxon>Bacillales</taxon>
        <taxon>Alicyclobacillaceae</taxon>
        <taxon>Effusibacillus</taxon>
    </lineage>
</organism>
<feature type="transmembrane region" description="Helical" evidence="9">
    <location>
        <begin position="111"/>
        <end position="131"/>
    </location>
</feature>
<keyword evidence="5 9" id="KW-0812">Transmembrane</keyword>
<dbReference type="InterPro" id="IPR004501">
    <property type="entry name" value="PTS_EIIC_3"/>
</dbReference>
<proteinExistence type="predicted"/>
<dbReference type="PIRSF" id="PIRSF006351">
    <property type="entry name" value="PTS_EIIC-Cellobiose"/>
    <property type="match status" value="1"/>
</dbReference>